<feature type="domain" description="Fibrinogen C-terminal" evidence="1">
    <location>
        <begin position="29"/>
        <end position="158"/>
    </location>
</feature>
<dbReference type="Pfam" id="PF00147">
    <property type="entry name" value="Fibrinogen_C"/>
    <property type="match status" value="1"/>
</dbReference>
<dbReference type="AlphaFoldDB" id="A0A182QZX8"/>
<sequence length="158" mass="18590">MFESTTANELANLRNYITDHSSRMNTSMVHLSESGKKLSKHLEQRMEELTARSGVYTVKYNTSWSAFQVYRDGPQYHGYGGNWTVFLRRINGSVNFNRTWREYEIGFGDLNGEHWLGLEKLHQILLSERHELLVEEESSRRTSHTKTVIRVEKFRYPS</sequence>
<dbReference type="STRING" id="69004.A0A182QZX8"/>
<dbReference type="PANTHER" id="PTHR19143">
    <property type="entry name" value="FIBRINOGEN/TENASCIN/ANGIOPOEITIN"/>
    <property type="match status" value="1"/>
</dbReference>
<dbReference type="VEuPathDB" id="VectorBase:AFAF020230"/>
<accession>A0A182QZX8</accession>
<dbReference type="InterPro" id="IPR002181">
    <property type="entry name" value="Fibrinogen_a/b/g_C_dom"/>
</dbReference>
<reference evidence="3" key="1">
    <citation type="submission" date="2014-01" db="EMBL/GenBank/DDBJ databases">
        <title>The Genome Sequence of Anopheles farauti FAR1 (V2).</title>
        <authorList>
            <consortium name="The Broad Institute Genomics Platform"/>
            <person name="Neafsey D.E."/>
            <person name="Besansky N."/>
            <person name="Howell P."/>
            <person name="Walton C."/>
            <person name="Young S.K."/>
            <person name="Zeng Q."/>
            <person name="Gargeya S."/>
            <person name="Fitzgerald M."/>
            <person name="Haas B."/>
            <person name="Abouelleil A."/>
            <person name="Allen A.W."/>
            <person name="Alvarado L."/>
            <person name="Arachchi H.M."/>
            <person name="Berlin A.M."/>
            <person name="Chapman S.B."/>
            <person name="Gainer-Dewar J."/>
            <person name="Goldberg J."/>
            <person name="Griggs A."/>
            <person name="Gujja S."/>
            <person name="Hansen M."/>
            <person name="Howarth C."/>
            <person name="Imamovic A."/>
            <person name="Ireland A."/>
            <person name="Larimer J."/>
            <person name="McCowan C."/>
            <person name="Murphy C."/>
            <person name="Pearson M."/>
            <person name="Poon T.W."/>
            <person name="Priest M."/>
            <person name="Roberts A."/>
            <person name="Saif S."/>
            <person name="Shea T."/>
            <person name="Sisk P."/>
            <person name="Sykes S."/>
            <person name="Wortman J."/>
            <person name="Nusbaum C."/>
            <person name="Birren B."/>
        </authorList>
    </citation>
    <scope>NUCLEOTIDE SEQUENCE [LARGE SCALE GENOMIC DNA]</scope>
    <source>
        <strain evidence="3">FAR1</strain>
    </source>
</reference>
<name>A0A182QZX8_9DIPT</name>
<dbReference type="InterPro" id="IPR050373">
    <property type="entry name" value="Fibrinogen_C-term_domain"/>
</dbReference>
<dbReference type="Proteomes" id="UP000075886">
    <property type="component" value="Unassembled WGS sequence"/>
</dbReference>
<keyword evidence="3" id="KW-1185">Reference proteome</keyword>
<dbReference type="PANTHER" id="PTHR19143:SF327">
    <property type="entry name" value="FI21813P1-RELATED"/>
    <property type="match status" value="1"/>
</dbReference>
<reference evidence="2" key="2">
    <citation type="submission" date="2020-05" db="UniProtKB">
        <authorList>
            <consortium name="EnsemblMetazoa"/>
        </authorList>
    </citation>
    <scope>IDENTIFICATION</scope>
    <source>
        <strain evidence="2">FAR1</strain>
    </source>
</reference>
<dbReference type="EnsemblMetazoa" id="AFAF020230-RA">
    <property type="protein sequence ID" value="AFAF020230-PA"/>
    <property type="gene ID" value="AFAF020230"/>
</dbReference>
<organism evidence="2 3">
    <name type="scientific">Anopheles farauti</name>
    <dbReference type="NCBI Taxonomy" id="69004"/>
    <lineage>
        <taxon>Eukaryota</taxon>
        <taxon>Metazoa</taxon>
        <taxon>Ecdysozoa</taxon>
        <taxon>Arthropoda</taxon>
        <taxon>Hexapoda</taxon>
        <taxon>Insecta</taxon>
        <taxon>Pterygota</taxon>
        <taxon>Neoptera</taxon>
        <taxon>Endopterygota</taxon>
        <taxon>Diptera</taxon>
        <taxon>Nematocera</taxon>
        <taxon>Culicoidea</taxon>
        <taxon>Culicidae</taxon>
        <taxon>Anophelinae</taxon>
        <taxon>Anopheles</taxon>
    </lineage>
</organism>
<dbReference type="EMBL" id="AXCN02002043">
    <property type="status" value="NOT_ANNOTATED_CDS"/>
    <property type="molecule type" value="Genomic_DNA"/>
</dbReference>
<dbReference type="Gene3D" id="3.90.215.10">
    <property type="entry name" value="Gamma Fibrinogen, chain A, domain 1"/>
    <property type="match status" value="1"/>
</dbReference>
<evidence type="ECO:0000259" key="1">
    <source>
        <dbReference type="PROSITE" id="PS51406"/>
    </source>
</evidence>
<dbReference type="PROSITE" id="PS51406">
    <property type="entry name" value="FIBRINOGEN_C_2"/>
    <property type="match status" value="1"/>
</dbReference>
<dbReference type="InterPro" id="IPR036056">
    <property type="entry name" value="Fibrinogen-like_C"/>
</dbReference>
<dbReference type="SMART" id="SM00186">
    <property type="entry name" value="FBG"/>
    <property type="match status" value="1"/>
</dbReference>
<protein>
    <recommendedName>
        <fullName evidence="1">Fibrinogen C-terminal domain-containing protein</fullName>
    </recommendedName>
</protein>
<evidence type="ECO:0000313" key="2">
    <source>
        <dbReference type="EnsemblMetazoa" id="AFAF020230-PA"/>
    </source>
</evidence>
<dbReference type="SUPFAM" id="SSF56496">
    <property type="entry name" value="Fibrinogen C-terminal domain-like"/>
    <property type="match status" value="1"/>
</dbReference>
<dbReference type="InterPro" id="IPR014716">
    <property type="entry name" value="Fibrinogen_a/b/g_C_1"/>
</dbReference>
<proteinExistence type="predicted"/>
<evidence type="ECO:0000313" key="3">
    <source>
        <dbReference type="Proteomes" id="UP000075886"/>
    </source>
</evidence>
<dbReference type="GO" id="GO:0005615">
    <property type="term" value="C:extracellular space"/>
    <property type="evidence" value="ECO:0007669"/>
    <property type="project" value="TreeGrafter"/>
</dbReference>